<dbReference type="Proteomes" id="UP001595833">
    <property type="component" value="Unassembled WGS sequence"/>
</dbReference>
<dbReference type="EMBL" id="JBHSJB010000004">
    <property type="protein sequence ID" value="MFC5052797.1"/>
    <property type="molecule type" value="Genomic_DNA"/>
</dbReference>
<dbReference type="RefSeq" id="WP_344037819.1">
    <property type="nucleotide sequence ID" value="NZ_BAAAKE010000009.1"/>
</dbReference>
<proteinExistence type="predicted"/>
<dbReference type="SUPFAM" id="SSF53137">
    <property type="entry name" value="Translational machinery components"/>
    <property type="match status" value="1"/>
</dbReference>
<keyword evidence="4" id="KW-1185">Reference proteome</keyword>
<gene>
    <name evidence="3" type="ORF">ACFPFM_03400</name>
</gene>
<dbReference type="NCBIfam" id="NF041024">
    <property type="entry name" value="acVLRF1_NCBI"/>
    <property type="match status" value="1"/>
</dbReference>
<sequence length="276" mass="28437">MSRVRPVAGGGRAVEVEPERLTGWFERFAAGHGGVATTAVAGRGFVVTAVDGTTASVLAAFGEFTLTGDPDGVSSDSGVADEPTSAGPVSAGPEFAGSTIAGSTSDDRWPGGRGPEGRVFGGLVLAPLLANALTPRRIGLLLVRLGGHSTGVAFDGRVLVSTTDSHLVHGRNKAGGWSQQRFARRREGQARVALRAAADDAARVLAPRVGELDAVVLGGDRQALDALRADPRLSAVFALASPRVLDVSEPRRAVLDEAAARARAVEVTVREPSRNP</sequence>
<feature type="domain" description="Actinobacteria/chloroflexi VLRF1 release factor" evidence="2">
    <location>
        <begin position="136"/>
        <end position="268"/>
    </location>
</feature>
<dbReference type="GO" id="GO:0016787">
    <property type="term" value="F:hydrolase activity"/>
    <property type="evidence" value="ECO:0007669"/>
    <property type="project" value="UniProtKB-KW"/>
</dbReference>
<protein>
    <submittedName>
        <fullName evidence="3">AcVLRF1 family peptidyl-tRNA hydrolase</fullName>
    </submittedName>
</protein>
<evidence type="ECO:0000313" key="4">
    <source>
        <dbReference type="Proteomes" id="UP001595833"/>
    </source>
</evidence>
<feature type="region of interest" description="Disordered" evidence="1">
    <location>
        <begin position="72"/>
        <end position="113"/>
    </location>
</feature>
<organism evidence="3 4">
    <name type="scientific">Saccharothrix xinjiangensis</name>
    <dbReference type="NCBI Taxonomy" id="204798"/>
    <lineage>
        <taxon>Bacteria</taxon>
        <taxon>Bacillati</taxon>
        <taxon>Actinomycetota</taxon>
        <taxon>Actinomycetes</taxon>
        <taxon>Pseudonocardiales</taxon>
        <taxon>Pseudonocardiaceae</taxon>
        <taxon>Saccharothrix</taxon>
    </lineage>
</organism>
<dbReference type="Gene3D" id="3.30.420.60">
    <property type="entry name" value="eRF1 domain 2"/>
    <property type="match status" value="1"/>
</dbReference>
<evidence type="ECO:0000259" key="2">
    <source>
        <dbReference type="Pfam" id="PF18859"/>
    </source>
</evidence>
<keyword evidence="3" id="KW-0378">Hydrolase</keyword>
<evidence type="ECO:0000313" key="3">
    <source>
        <dbReference type="EMBL" id="MFC5052797.1"/>
    </source>
</evidence>
<dbReference type="Pfam" id="PF18859">
    <property type="entry name" value="acVLRF1"/>
    <property type="match status" value="1"/>
</dbReference>
<name>A0ABV9XTF1_9PSEU</name>
<reference evidence="4" key="1">
    <citation type="journal article" date="2019" name="Int. J. Syst. Evol. Microbiol.">
        <title>The Global Catalogue of Microorganisms (GCM) 10K type strain sequencing project: providing services to taxonomists for standard genome sequencing and annotation.</title>
        <authorList>
            <consortium name="The Broad Institute Genomics Platform"/>
            <consortium name="The Broad Institute Genome Sequencing Center for Infectious Disease"/>
            <person name="Wu L."/>
            <person name="Ma J."/>
        </authorList>
    </citation>
    <scope>NUCLEOTIDE SEQUENCE [LARGE SCALE GENOMIC DNA]</scope>
    <source>
        <strain evidence="4">KCTC 12848</strain>
    </source>
</reference>
<dbReference type="InterPro" id="IPR040783">
    <property type="entry name" value="VLRF1"/>
</dbReference>
<evidence type="ECO:0000256" key="1">
    <source>
        <dbReference type="SAM" id="MobiDB-lite"/>
    </source>
</evidence>
<comment type="caution">
    <text evidence="3">The sequence shown here is derived from an EMBL/GenBank/DDBJ whole genome shotgun (WGS) entry which is preliminary data.</text>
</comment>
<dbReference type="InterPro" id="IPR042226">
    <property type="entry name" value="eFR1_2_sf"/>
</dbReference>
<accession>A0ABV9XTF1</accession>